<name>A0A926HNP2_9FIRM</name>
<accession>A0A926HNP2</accession>
<feature type="binding site" evidence="2">
    <location>
        <position position="211"/>
    </location>
    <ligand>
        <name>Mg(2+)</name>
        <dbReference type="ChEBI" id="CHEBI:18420"/>
    </ligand>
</feature>
<feature type="binding site" evidence="2">
    <location>
        <position position="75"/>
    </location>
    <ligand>
        <name>substrate</name>
    </ligand>
</feature>
<dbReference type="SUPFAM" id="SSF64005">
    <property type="entry name" value="Undecaprenyl diphosphate synthase"/>
    <property type="match status" value="1"/>
</dbReference>
<dbReference type="FunFam" id="3.40.1180.10:FF:000001">
    <property type="entry name" value="(2E,6E)-farnesyl-diphosphate-specific ditrans,polycis-undecaprenyl-diphosphate synthase"/>
    <property type="match status" value="1"/>
</dbReference>
<comment type="similarity">
    <text evidence="2">Belongs to the UPP synthase family.</text>
</comment>
<dbReference type="RefSeq" id="WP_249319988.1">
    <property type="nucleotide sequence ID" value="NZ_JACRSN010000016.1"/>
</dbReference>
<evidence type="ECO:0000256" key="1">
    <source>
        <dbReference type="ARBA" id="ARBA00022679"/>
    </source>
</evidence>
<feature type="binding site" evidence="2">
    <location>
        <begin position="198"/>
        <end position="200"/>
    </location>
    <ligand>
        <name>substrate</name>
    </ligand>
</feature>
<feature type="binding site" evidence="2">
    <location>
        <begin position="69"/>
        <end position="71"/>
    </location>
    <ligand>
        <name>substrate</name>
    </ligand>
</feature>
<dbReference type="PANTHER" id="PTHR10291:SF0">
    <property type="entry name" value="DEHYDRODOLICHYL DIPHOSPHATE SYNTHASE 2"/>
    <property type="match status" value="1"/>
</dbReference>
<keyword evidence="1 2" id="KW-0808">Transferase</keyword>
<dbReference type="InterPro" id="IPR018520">
    <property type="entry name" value="UPP_synth-like_CS"/>
</dbReference>
<dbReference type="NCBIfam" id="TIGR00055">
    <property type="entry name" value="uppS"/>
    <property type="match status" value="1"/>
</dbReference>
<dbReference type="EC" id="2.5.1.-" evidence="2"/>
<dbReference type="GO" id="GO:0016094">
    <property type="term" value="P:polyprenol biosynthetic process"/>
    <property type="evidence" value="ECO:0007669"/>
    <property type="project" value="TreeGrafter"/>
</dbReference>
<comment type="cofactor">
    <cofactor evidence="2">
        <name>Mg(2+)</name>
        <dbReference type="ChEBI" id="CHEBI:18420"/>
    </cofactor>
    <text evidence="2">Binds 2 magnesium ions per subunit.</text>
</comment>
<proteinExistence type="inferred from homology"/>
<dbReference type="InterPro" id="IPR001441">
    <property type="entry name" value="UPP_synth-like"/>
</dbReference>
<feature type="binding site" evidence="2">
    <location>
        <position position="24"/>
    </location>
    <ligand>
        <name>Mg(2+)</name>
        <dbReference type="ChEBI" id="CHEBI:18420"/>
    </ligand>
</feature>
<feature type="binding site" evidence="2">
    <location>
        <position position="192"/>
    </location>
    <ligand>
        <name>substrate</name>
    </ligand>
</feature>
<dbReference type="Gene3D" id="3.40.1180.10">
    <property type="entry name" value="Decaprenyl diphosphate synthase-like"/>
    <property type="match status" value="1"/>
</dbReference>
<comment type="subunit">
    <text evidence="2">Homodimer.</text>
</comment>
<feature type="binding site" evidence="2">
    <location>
        <position position="29"/>
    </location>
    <ligand>
        <name>substrate</name>
    </ligand>
</feature>
<feature type="binding site" evidence="2">
    <location>
        <position position="73"/>
    </location>
    <ligand>
        <name>substrate</name>
    </ligand>
</feature>
<keyword evidence="4" id="KW-1185">Reference proteome</keyword>
<gene>
    <name evidence="3" type="ORF">IAG03_10485</name>
</gene>
<keyword evidence="2" id="KW-0479">Metal-binding</keyword>
<dbReference type="PANTHER" id="PTHR10291">
    <property type="entry name" value="DEHYDRODOLICHYL DIPHOSPHATE SYNTHASE FAMILY MEMBER"/>
    <property type="match status" value="1"/>
</dbReference>
<keyword evidence="2" id="KW-0460">Magnesium</keyword>
<dbReference type="CDD" id="cd00475">
    <property type="entry name" value="Cis_IPPS"/>
    <property type="match status" value="1"/>
</dbReference>
<organism evidence="3 4">
    <name type="scientific">Yeguia hominis</name>
    <dbReference type="NCBI Taxonomy" id="2763662"/>
    <lineage>
        <taxon>Bacteria</taxon>
        <taxon>Bacillati</taxon>
        <taxon>Bacillota</taxon>
        <taxon>Clostridia</taxon>
        <taxon>Eubacteriales</taxon>
        <taxon>Yeguiaceae</taxon>
        <taxon>Yeguia</taxon>
    </lineage>
</organism>
<comment type="function">
    <text evidence="2">Catalyzes the condensation of isopentenyl diphosphate (IPP) with allylic pyrophosphates generating different type of terpenoids.</text>
</comment>
<comment type="caution">
    <text evidence="3">The sequence shown here is derived from an EMBL/GenBank/DDBJ whole genome shotgun (WGS) entry which is preliminary data.</text>
</comment>
<dbReference type="GO" id="GO:0045547">
    <property type="term" value="F:ditrans,polycis-polyprenyl diphosphate synthase [(2E,6E)-farnesyl diphosphate specific] activity"/>
    <property type="evidence" value="ECO:0007669"/>
    <property type="project" value="TreeGrafter"/>
</dbReference>
<reference evidence="3" key="1">
    <citation type="submission" date="2020-08" db="EMBL/GenBank/DDBJ databases">
        <title>Genome public.</title>
        <authorList>
            <person name="Liu C."/>
            <person name="Sun Q."/>
        </authorList>
    </citation>
    <scope>NUCLEOTIDE SEQUENCE</scope>
    <source>
        <strain evidence="3">NSJ-40</strain>
    </source>
</reference>
<dbReference type="InterPro" id="IPR036424">
    <property type="entry name" value="UPP_synth-like_sf"/>
</dbReference>
<dbReference type="HAMAP" id="MF_01139">
    <property type="entry name" value="ISPT"/>
    <property type="match status" value="1"/>
</dbReference>
<evidence type="ECO:0000313" key="4">
    <source>
        <dbReference type="Proteomes" id="UP000651482"/>
    </source>
</evidence>
<feature type="binding site" evidence="2">
    <location>
        <position position="41"/>
    </location>
    <ligand>
        <name>substrate</name>
    </ligand>
</feature>
<dbReference type="Proteomes" id="UP000651482">
    <property type="component" value="Unassembled WGS sequence"/>
</dbReference>
<dbReference type="NCBIfam" id="NF011405">
    <property type="entry name" value="PRK14830.1"/>
    <property type="match status" value="1"/>
</dbReference>
<dbReference type="EMBL" id="JACRSN010000016">
    <property type="protein sequence ID" value="MBC8534407.1"/>
    <property type="molecule type" value="Genomic_DNA"/>
</dbReference>
<feature type="binding site" evidence="2">
    <location>
        <begin position="25"/>
        <end position="28"/>
    </location>
    <ligand>
        <name>substrate</name>
    </ligand>
</feature>
<protein>
    <recommendedName>
        <fullName evidence="2">Isoprenyl transferase</fullName>
        <ecNumber evidence="2">2.5.1.-</ecNumber>
    </recommendedName>
</protein>
<dbReference type="PROSITE" id="PS01066">
    <property type="entry name" value="UPP_SYNTHASE"/>
    <property type="match status" value="1"/>
</dbReference>
<feature type="binding site" evidence="2">
    <location>
        <position position="37"/>
    </location>
    <ligand>
        <name>substrate</name>
    </ligand>
</feature>
<evidence type="ECO:0000313" key="3">
    <source>
        <dbReference type="EMBL" id="MBC8534407.1"/>
    </source>
</evidence>
<dbReference type="GO" id="GO:0000287">
    <property type="term" value="F:magnesium ion binding"/>
    <property type="evidence" value="ECO:0007669"/>
    <property type="project" value="UniProtKB-UniRule"/>
</dbReference>
<dbReference type="Pfam" id="PF01255">
    <property type="entry name" value="Prenyltransf"/>
    <property type="match status" value="1"/>
</dbReference>
<dbReference type="AlphaFoldDB" id="A0A926HNP2"/>
<feature type="active site" evidence="2">
    <location>
        <position position="24"/>
    </location>
</feature>
<feature type="active site" description="Proton acceptor" evidence="2">
    <location>
        <position position="72"/>
    </location>
</feature>
<sequence>MRLFSKKRQQPQRVLPRHIGIIMDGNGRWAQKRGLPRSAGHTAGAANFKTITRYCSAIGIEYLTVYAFSTENWKRPKDEVGALIVLFKQYLEEALRDFLDDDIKVRFIGDTTAFPEELQTLIAETVEVSKNRTGMVLNLAMNYGGRAEIVGAVRQISQDTKDGKLAPEEITEETISAALSTAGQPDPDLIIRPSGEHRISNFLLWQSAYSEYVIMDILWPDFKPRDLEAAIDEYSHRKRRFGGV</sequence>
<evidence type="ECO:0000256" key="2">
    <source>
        <dbReference type="HAMAP-Rule" id="MF_01139"/>
    </source>
</evidence>